<evidence type="ECO:0000313" key="2">
    <source>
        <dbReference type="Proteomes" id="UP001501195"/>
    </source>
</evidence>
<reference evidence="2" key="1">
    <citation type="journal article" date="2019" name="Int. J. Syst. Evol. Microbiol.">
        <title>The Global Catalogue of Microorganisms (GCM) 10K type strain sequencing project: providing services to taxonomists for standard genome sequencing and annotation.</title>
        <authorList>
            <consortium name="The Broad Institute Genomics Platform"/>
            <consortium name="The Broad Institute Genome Sequencing Center for Infectious Disease"/>
            <person name="Wu L."/>
            <person name="Ma J."/>
        </authorList>
    </citation>
    <scope>NUCLEOTIDE SEQUENCE [LARGE SCALE GENOMIC DNA]</scope>
    <source>
        <strain evidence="2">JCM 18126</strain>
    </source>
</reference>
<sequence length="210" mass="22369">MFVPRPDAPRDDAECWQHLAAAGFGTLVAAGGPDREVPVVVPTQYTVHDVPGSPPRVVLHLARPNPVWAAVAERPVAVLSVARDWAYVPGAWNAGSGTDPDLGVPTTYYAAVQVVADVEVVEEPGALLDLLRVQLAALDPQLADPQAHRNVLRGIRGAVLHPREVRGKFKVGGNRDAAHRAGVAQRLAGRDGPGDAAVLAHLHRREPARR</sequence>
<organism evidence="1 2">
    <name type="scientific">Kineococcus glutinatus</name>
    <dbReference type="NCBI Taxonomy" id="1070872"/>
    <lineage>
        <taxon>Bacteria</taxon>
        <taxon>Bacillati</taxon>
        <taxon>Actinomycetota</taxon>
        <taxon>Actinomycetes</taxon>
        <taxon>Kineosporiales</taxon>
        <taxon>Kineosporiaceae</taxon>
        <taxon>Kineococcus</taxon>
    </lineage>
</organism>
<dbReference type="InterPro" id="IPR012349">
    <property type="entry name" value="Split_barrel_FMN-bd"/>
</dbReference>
<proteinExistence type="predicted"/>
<protein>
    <submittedName>
        <fullName evidence="1">FMN-binding negative transcriptional regulator</fullName>
    </submittedName>
</protein>
<dbReference type="EMBL" id="BAABIL010000313">
    <property type="protein sequence ID" value="GAA4981026.1"/>
    <property type="molecule type" value="Genomic_DNA"/>
</dbReference>
<accession>A0ABP9HX11</accession>
<name>A0ABP9HX11_9ACTN</name>
<evidence type="ECO:0000313" key="1">
    <source>
        <dbReference type="EMBL" id="GAA4981026.1"/>
    </source>
</evidence>
<dbReference type="SUPFAM" id="SSF50475">
    <property type="entry name" value="FMN-binding split barrel"/>
    <property type="match status" value="1"/>
</dbReference>
<dbReference type="Gene3D" id="2.30.110.10">
    <property type="entry name" value="Electron Transport, Fmn-binding Protein, Chain A"/>
    <property type="match status" value="1"/>
</dbReference>
<dbReference type="Pfam" id="PF04299">
    <property type="entry name" value="FMN_bind_2"/>
    <property type="match status" value="1"/>
</dbReference>
<comment type="caution">
    <text evidence="1">The sequence shown here is derived from an EMBL/GenBank/DDBJ whole genome shotgun (WGS) entry which is preliminary data.</text>
</comment>
<dbReference type="RefSeq" id="WP_345712520.1">
    <property type="nucleotide sequence ID" value="NZ_BAABIL010000313.1"/>
</dbReference>
<dbReference type="PANTHER" id="PTHR35802">
    <property type="entry name" value="PROTEASE SYNTHASE AND SPORULATION PROTEIN PAI 2"/>
    <property type="match status" value="1"/>
</dbReference>
<dbReference type="PANTHER" id="PTHR35802:SF1">
    <property type="entry name" value="PROTEASE SYNTHASE AND SPORULATION PROTEIN PAI 2"/>
    <property type="match status" value="1"/>
</dbReference>
<dbReference type="InterPro" id="IPR007396">
    <property type="entry name" value="TR_PAI2-type"/>
</dbReference>
<dbReference type="Proteomes" id="UP001501195">
    <property type="component" value="Unassembled WGS sequence"/>
</dbReference>
<keyword evidence="2" id="KW-1185">Reference proteome</keyword>
<gene>
    <name evidence="1" type="ORF">GCM10023225_21340</name>
</gene>